<evidence type="ECO:0000313" key="3">
    <source>
        <dbReference type="EMBL" id="KWX11827.1"/>
    </source>
</evidence>
<evidence type="ECO:0000259" key="2">
    <source>
        <dbReference type="Pfam" id="PF16418"/>
    </source>
</evidence>
<dbReference type="GO" id="GO:0000288">
    <property type="term" value="P:nuclear-transcribed mRNA catabolic process, deadenylation-dependent decay"/>
    <property type="evidence" value="ECO:0007669"/>
    <property type="project" value="TreeGrafter"/>
</dbReference>
<dbReference type="Proteomes" id="UP000070089">
    <property type="component" value="Unassembled WGS sequence"/>
</dbReference>
<protein>
    <submittedName>
        <fullName evidence="3">Uncharacterized protein</fullName>
    </submittedName>
</protein>
<dbReference type="GO" id="GO:0017148">
    <property type="term" value="P:negative regulation of translation"/>
    <property type="evidence" value="ECO:0007669"/>
    <property type="project" value="InterPro"/>
</dbReference>
<evidence type="ECO:0000259" key="1">
    <source>
        <dbReference type="Pfam" id="PF04054"/>
    </source>
</evidence>
<dbReference type="GO" id="GO:0000932">
    <property type="term" value="C:P-body"/>
    <property type="evidence" value="ECO:0007669"/>
    <property type="project" value="TreeGrafter"/>
</dbReference>
<gene>
    <name evidence="3" type="ORF">QR46_4199</name>
</gene>
<dbReference type="PANTHER" id="PTHR13162:SF8">
    <property type="entry name" value="CCR4-NOT TRANSCRIPTION COMPLEX SUBUNIT 1"/>
    <property type="match status" value="1"/>
</dbReference>
<feature type="domain" description="CCR4-NOT transcription complex subunit 1 HEAT repeat" evidence="2">
    <location>
        <begin position="706"/>
        <end position="818"/>
    </location>
</feature>
<dbReference type="GO" id="GO:0030015">
    <property type="term" value="C:CCR4-NOT core complex"/>
    <property type="evidence" value="ECO:0007669"/>
    <property type="project" value="InterPro"/>
</dbReference>
<dbReference type="InterPro" id="IPR032194">
    <property type="entry name" value="CNOT1_HEAT"/>
</dbReference>
<name>A0A132NP22_GIAIN</name>
<reference evidence="3 4" key="1">
    <citation type="journal article" date="2015" name="Mol. Biochem. Parasitol.">
        <title>Identification of polymorphic genes for use in assemblage B genotyping assays through comparative genomics of multiple assemblage B Giardia duodenalis isolates.</title>
        <authorList>
            <person name="Wielinga C."/>
            <person name="Thompson R.C."/>
            <person name="Monis P."/>
            <person name="Ryan U."/>
        </authorList>
    </citation>
    <scope>NUCLEOTIDE SEQUENCE [LARGE SCALE GENOMIC DNA]</scope>
    <source>
        <strain evidence="3 4">BAH15c1</strain>
    </source>
</reference>
<sequence>MQLNQALYYSMEALFKDLADISGAFERFKTIYESTKLEGYSYFVVAGFSMLLNSTQIHSDSPALQLFFRVSRFVLETMDALQQYVRTIHYFVSNSSAPGTVAQRILDLTRLDTQIPNIGVITEYLIMVISIPDFRPQSSSEQAHAAITSLRSQEEVLAYLFYVVCCHRDSYSLQCGELLRSYMSRGIQPSPYLNNLLTHAVSYYTGPNYHIQQGMVISPAYSQSSAMGVQQRQLQCTPQFSNALYNKDLAVIILNVGPVCVNDRHFLQYVLTICQPITTVKLAHLIIALSSIAGDPCKYINQLNMAYFIQTYLSSVKMDQSYKESLLKQQHSQYHINALFSVLRNGKVDVQWRDILSILEQQVSTVDTYLAQTIITAYIGYYIDSNPNICLCAACASTFGSASCANNVYIPPRARQAMDKPSQTPVFGLFDYVFRDIDRGASYLYYFEANFFIGLIIYFNQLVRAFNKTLLTDVIPYLKEGKEIPPQFEQHYIPYCKVFFIFSQLFSSRVAIEKGCIQLTKGFPILTAMDMLYYAFKPQSNLLHTCLSQKGGTAFTPDFLDYIYDVFNPVTLTHTASPHLAPVSPPAYNARASKPEAWIWSSPNLLKSIFRIYPLVAPQVRSVLNDVLGINGGRSQYGPDPISRCPEQFLATLTLVDIDLLPILQDADRQQQVKKHISPLYLLTKPQELITKAMLRVCTTFLLQKYLFKTTKQQTNQGYIDAIVAANPDIVLFACEIFWRRSPNNMGKVIDIIQELRLIEPIVRTWRSFEFVCDAAAFASGREFLNPALFIINAMQTHGRTFAEEFLIFVLKKSLRTLRNIDGKTMRELCLLLTEEEVKLCSMVLLPYAGNQSKCRQIATDPAVGGTSTLLEILDLLAKEKYSCSAEKLRLMNLLTEPLVITAQGSSLQTYYDMNFLDIALNAILPTAYNHYKLKAEQYMLSSSPITESMQLVFFKFSYAYRHYFKLAFPEDTYLESLFMLVEKVIKHCLPKAEIIEKNPMGVFFDSSTTEQNMWDEATTTVQKYLQGRLSSEEMVAMAAAKQKSSCSTLAYQMSYCTLMHTIIELLDAPMRCAEILGISEHDATIAMGAGRDDTGIMQETPLLRAELSLASLAGLLMGSGVLSDVFTPHLCTLLLKYLNSTADFLNEVGMELLCCFYKETDVAEKDPVRLPKRWTATFSHIYRTRYFTELCGKRYKTLSTERQKYCEKIESERFSVVEETPVELIISRLSSDKKVIEYDLTKVYQAFMSGVSLSTPSAPNQVPQAIYLPAAQSPSTYKEQDRSAPYLPAQNYFTGLLSRHKHHISPSLIKAMDDISALSTAIGKQKYAQFVANLPGLLSNGSSASLEELVLLIREDVIFQQILSYYLVSTSLASHDGAVVRASYRSGSLPAHVPLSNASLLTDINSYLKSDALIDNLAKVAILCSKLVDLYEGLSTKQGMSLKTMLFHYSLVMLWVLTDSVSDSDEQNIHDDSSSKTISTSALLERPSSLAELLAKRYKRAITLGHWLGFLVFGARYVPLKQDINFLDLIDISVQGGTFIPLVVFFRSFLRHSLDSPGLPATSGLVIMITSKLYDKLCDLNRLVGRYPTDQMKLATALLGDFQEEAYTCLEHTKLYQHSIIHNSSLQGLFSSSELICTSYIDGDRVEMALKPPPFKYIDPAAKTRQAGIISNSNVLRLETSFNPLLDTHRQAYCVPPHIFRSEMQLGLLSEIQRSEDPQQTPFPFLLSFLAANPSLYTFLERAVQIICNMPELVEGKRRACFHSRNLVYTLLQESSLSVCSRGSSTPSVASIKPQIGPPSSGKTSQLPTVASNLSLKNATEDSTPNFTYVATVYIATSLFRASSYTAICSKIRLLLQKAFYWVAASTEEDTCLQKLLDDTVIEALIRLTAEYTLSILYKQIRDFGEIISTSKKDHQMKFTNASSSQNQEDSEYSESSYQQGDTFSLQFLGPRSDTAFTTNSTPLCYDSLLKFSTTSVVNTTNKQAFSQDLLKNLYSMYEQLDSLHRLKGDMTILRDLAFFTGHRFTNLYPYVVKSDSVMFSVPYSYFQLDSTETSSLQRGMFNQKDIELILSVIFGYKLSVLPGKPISLASPDSAKPDIHQMLDLQVVANSLAAKASTCFSSLKWADSRVITGILLSTYSQAASIFTAINDHIPLLPHLKTGTSRTDPGFSKAEMQFSICSSLVTLGRSISQALSNKRQDSAPDIYSLQLNHPILVPLHSIRAAASLYGRNISAQSRGTFVSLILSLGEWAISHVSLDTSMGIADGMGDWRPAFDAANAFQMSTVISSKSDLQSLVFKDISYSEILDPLLSSFAKLATPSLEQIADKGYRPFFDLRSYHSQAQFLDLVSTNTTDAAVRLKKHLLDPEKLYPEDLLTLSFFRHICTYNSAEDASSYSMNSSLPVALFKILLTIAFDFDIPELCLKLLTLIKLRLIATIAHAMLWELSTIGTNKEEQCNAADASQFWFADVLASLSLNLVKCKIITEKTLDTTISGALKYICIYLNRHYEKRISSSNRSHLVTILTKLTSESAVYLATCCPNLVSAISKIALGLCFTGFITYLPAHCNTSNIPLICHFLVEAYINTLETISFLQEQDERPLGVFSCSRLPPALERLMRLLDIVGDWASEVDDYLDLYRLLTSTGYNPFSAHGFSSSHSDFLRILAKAPSSTDTGKFTIESQLQEQLAHLEHLHDAILEAMDLTQHIAPLPLSRLTYKMLTHLITVVIPQLSDTLSKEDEYSLMSHYIARFNALGYFLGDSVASLLVDAILHKLLKRSKGNKLCTMANGLGVFVCYLIYACPEYNLSCSYNKSAVLAHFLERLLRFTSYLTSFKYKNSYKLQGLMNFRSLDLLPNMTLRADNSKAESHDVVIDSACIILYRILTVLSSNLFSKSSPAFAYRHDFIYVLTHYLLYISPQQSVLFSNLFLAIISESSFIDVALSTSDLDVLPYCSFSLEYAIHYATSNIPSILNNISSPIAASSAATEVTKELWKICADLGIEYLPGSSTSSGCAELMLSSSAQYHLLQMRSDLSVMSLNSIPLSLNPIYNQFFSIQVGNPSWKHYLRLLFEAIEFVQLAPQILRQINTADVYNASSCFVKSTLRLLELLRHDFPSFINFYKMHLASRIPSSHKALRCLILSVPSSPLTNYQIANSMDLEIVRDVKEIYLAPPLAGFHTGLTTVRSPSQTITEFSQNIIPTKHVTQRHAHPAAAIHDSFATRLCETGALAQINELRELAAKGTQFMRTGSVSDLQAAKNKLNREQTSTLIEKLCATFVANAADQSGNKDGIFIHSFVFYACTELLNCVLTSQRALSVPGDLVVFQLFERLLQHQSVREYHLKQVLHTLLIHLGEPNRISYMFALLLQHLATTDLQLRRTLKDCIEEMRPADPPWALRILKQIINDGGL</sequence>
<feature type="domain" description="CCR4-Not complex component Not1 C-terminal" evidence="1">
    <location>
        <begin position="3057"/>
        <end position="3169"/>
    </location>
</feature>
<accession>A0A132NP22</accession>
<dbReference type="EMBL" id="JXTI01000153">
    <property type="protein sequence ID" value="KWX11827.1"/>
    <property type="molecule type" value="Genomic_DNA"/>
</dbReference>
<dbReference type="Pfam" id="PF16418">
    <property type="entry name" value="CNOT1_HEAT"/>
    <property type="match status" value="1"/>
</dbReference>
<proteinExistence type="predicted"/>
<dbReference type="InterPro" id="IPR040398">
    <property type="entry name" value="Not1"/>
</dbReference>
<dbReference type="OrthoDB" id="1933107at2759"/>
<dbReference type="Pfam" id="PF04054">
    <property type="entry name" value="Not1"/>
    <property type="match status" value="1"/>
</dbReference>
<comment type="caution">
    <text evidence="3">The sequence shown here is derived from an EMBL/GenBank/DDBJ whole genome shotgun (WGS) entry which is preliminary data.</text>
</comment>
<dbReference type="VEuPathDB" id="GiardiaDB:QR46_4199"/>
<dbReference type="PANTHER" id="PTHR13162">
    <property type="entry name" value="CCR4-NOT TRANSCRIPTION COMPLEX"/>
    <property type="match status" value="1"/>
</dbReference>
<evidence type="ECO:0000313" key="4">
    <source>
        <dbReference type="Proteomes" id="UP000070089"/>
    </source>
</evidence>
<organism evidence="3 4">
    <name type="scientific">Giardia duodenalis assemblage B</name>
    <dbReference type="NCBI Taxonomy" id="1394984"/>
    <lineage>
        <taxon>Eukaryota</taxon>
        <taxon>Metamonada</taxon>
        <taxon>Diplomonadida</taxon>
        <taxon>Hexamitidae</taxon>
        <taxon>Giardiinae</taxon>
        <taxon>Giardia</taxon>
    </lineage>
</organism>
<dbReference type="InterPro" id="IPR007196">
    <property type="entry name" value="CCR4-Not_Not1_C"/>
</dbReference>
<dbReference type="Gene3D" id="1.25.40.790">
    <property type="match status" value="1"/>
</dbReference>
<dbReference type="GO" id="GO:0060090">
    <property type="term" value="F:molecular adaptor activity"/>
    <property type="evidence" value="ECO:0007669"/>
    <property type="project" value="TreeGrafter"/>
</dbReference>